<dbReference type="Proteomes" id="UP000683360">
    <property type="component" value="Unassembled WGS sequence"/>
</dbReference>
<comment type="caution">
    <text evidence="3">The sequence shown here is derived from an EMBL/GenBank/DDBJ whole genome shotgun (WGS) entry which is preliminary data.</text>
</comment>
<feature type="domain" description="DZIP3-like HEPN" evidence="2">
    <location>
        <begin position="1"/>
        <end position="94"/>
    </location>
</feature>
<evidence type="ECO:0000313" key="3">
    <source>
        <dbReference type="EMBL" id="CAG2204582.1"/>
    </source>
</evidence>
<reference evidence="3" key="1">
    <citation type="submission" date="2021-03" db="EMBL/GenBank/DDBJ databases">
        <authorList>
            <person name="Bekaert M."/>
        </authorList>
    </citation>
    <scope>NUCLEOTIDE SEQUENCE</scope>
</reference>
<keyword evidence="4" id="KW-1185">Reference proteome</keyword>
<evidence type="ECO:0000259" key="2">
    <source>
        <dbReference type="Pfam" id="PF18738"/>
    </source>
</evidence>
<protein>
    <recommendedName>
        <fullName evidence="2">DZIP3-like HEPN domain-containing protein</fullName>
    </recommendedName>
</protein>
<dbReference type="InterPro" id="IPR041249">
    <property type="entry name" value="HEPN_DZIP3"/>
</dbReference>
<name>A0A8S3R9Q8_MYTED</name>
<evidence type="ECO:0000313" key="4">
    <source>
        <dbReference type="Proteomes" id="UP000683360"/>
    </source>
</evidence>
<gene>
    <name evidence="3" type="ORF">MEDL_19021</name>
</gene>
<sequence length="313" mass="36150">MDLTLLVRVLRKTVLDKPLNGFDCLPKYNDFSFTADVYRIHKSRNKIHHVTDFDKLEEHEYRNMSRIVIEVIQRISGSQFDDQINDIMNSSLDYRAGSLIWHAQKTIYLVPSAFKRSVYQPAKALVIQLNQQLPLYYPIIGGTVLYYGMQTLSEIQSLEELIYFQKKVRNITVRHCIFILNEDPYLKQKFKELSSGQNKQDNSANDIKPVGLTTERNNTIPENINLSSSTLNSDLHGLYSGHGHVNQTSMPLSNPSAGDFPYRYIDLDEQCYTSRSFKYPSLFGYERQFERVNSTNFSISINLSDSKESTTKN</sequence>
<feature type="region of interest" description="Disordered" evidence="1">
    <location>
        <begin position="194"/>
        <end position="214"/>
    </location>
</feature>
<evidence type="ECO:0000256" key="1">
    <source>
        <dbReference type="SAM" id="MobiDB-lite"/>
    </source>
</evidence>
<dbReference type="Pfam" id="PF18738">
    <property type="entry name" value="HEPN_DZIP3"/>
    <property type="match status" value="1"/>
</dbReference>
<accession>A0A8S3R9Q8</accession>
<dbReference type="AlphaFoldDB" id="A0A8S3R9Q8"/>
<feature type="compositionally biased region" description="Polar residues" evidence="1">
    <location>
        <begin position="194"/>
        <end position="205"/>
    </location>
</feature>
<dbReference type="OrthoDB" id="5978864at2759"/>
<dbReference type="EMBL" id="CAJPWZ010000967">
    <property type="protein sequence ID" value="CAG2204582.1"/>
    <property type="molecule type" value="Genomic_DNA"/>
</dbReference>
<organism evidence="3 4">
    <name type="scientific">Mytilus edulis</name>
    <name type="common">Blue mussel</name>
    <dbReference type="NCBI Taxonomy" id="6550"/>
    <lineage>
        <taxon>Eukaryota</taxon>
        <taxon>Metazoa</taxon>
        <taxon>Spiralia</taxon>
        <taxon>Lophotrochozoa</taxon>
        <taxon>Mollusca</taxon>
        <taxon>Bivalvia</taxon>
        <taxon>Autobranchia</taxon>
        <taxon>Pteriomorphia</taxon>
        <taxon>Mytilida</taxon>
        <taxon>Mytiloidea</taxon>
        <taxon>Mytilidae</taxon>
        <taxon>Mytilinae</taxon>
        <taxon>Mytilus</taxon>
    </lineage>
</organism>
<proteinExistence type="predicted"/>